<dbReference type="InterPro" id="IPR042104">
    <property type="entry name" value="PKS_dehydratase_sf"/>
</dbReference>
<dbReference type="SMART" id="SM00829">
    <property type="entry name" value="PKS_ER"/>
    <property type="match status" value="1"/>
</dbReference>
<dbReference type="Pfam" id="PF21089">
    <property type="entry name" value="PKS_DH_N"/>
    <property type="match status" value="1"/>
</dbReference>
<evidence type="ECO:0000313" key="11">
    <source>
        <dbReference type="Proteomes" id="UP000045706"/>
    </source>
</evidence>
<dbReference type="Pfam" id="PF00550">
    <property type="entry name" value="PP-binding"/>
    <property type="match status" value="1"/>
</dbReference>
<dbReference type="InterPro" id="IPR009081">
    <property type="entry name" value="PP-bd_ACP"/>
</dbReference>
<dbReference type="InterPro" id="IPR014043">
    <property type="entry name" value="Acyl_transferase_dom"/>
</dbReference>
<dbReference type="GO" id="GO:0044550">
    <property type="term" value="P:secondary metabolite biosynthetic process"/>
    <property type="evidence" value="ECO:0007669"/>
    <property type="project" value="UniProtKB-ARBA"/>
</dbReference>
<evidence type="ECO:0000313" key="10">
    <source>
        <dbReference type="EMBL" id="CRK35411.1"/>
    </source>
</evidence>
<dbReference type="GO" id="GO:0006633">
    <property type="term" value="P:fatty acid biosynthetic process"/>
    <property type="evidence" value="ECO:0007669"/>
    <property type="project" value="TreeGrafter"/>
</dbReference>
<name>A0A0G4MMF4_VERLO</name>
<feature type="domain" description="Carrier" evidence="7">
    <location>
        <begin position="2352"/>
        <end position="2428"/>
    </location>
</feature>
<dbReference type="PANTHER" id="PTHR43775">
    <property type="entry name" value="FATTY ACID SYNTHASE"/>
    <property type="match status" value="1"/>
</dbReference>
<dbReference type="GO" id="GO:0016491">
    <property type="term" value="F:oxidoreductase activity"/>
    <property type="evidence" value="ECO:0007669"/>
    <property type="project" value="UniProtKB-KW"/>
</dbReference>
<evidence type="ECO:0000256" key="3">
    <source>
        <dbReference type="ARBA" id="ARBA00022679"/>
    </source>
</evidence>
<dbReference type="Pfam" id="PF00698">
    <property type="entry name" value="Acyl_transf_1"/>
    <property type="match status" value="1"/>
</dbReference>
<dbReference type="SUPFAM" id="SSF47336">
    <property type="entry name" value="ACP-like"/>
    <property type="match status" value="1"/>
</dbReference>
<dbReference type="InterPro" id="IPR014030">
    <property type="entry name" value="Ketoacyl_synth_N"/>
</dbReference>
<dbReference type="InterPro" id="IPR016036">
    <property type="entry name" value="Malonyl_transacylase_ACP-bd"/>
</dbReference>
<evidence type="ECO:0000256" key="4">
    <source>
        <dbReference type="ARBA" id="ARBA00023002"/>
    </source>
</evidence>
<dbReference type="InterPro" id="IPR020807">
    <property type="entry name" value="PKS_DH"/>
</dbReference>
<keyword evidence="2" id="KW-0597">Phosphoprotein</keyword>
<dbReference type="SMART" id="SM00822">
    <property type="entry name" value="PKS_KR"/>
    <property type="match status" value="1"/>
</dbReference>
<feature type="active site" description="Proton donor; for dehydratase activity" evidence="6">
    <location>
        <position position="1234"/>
    </location>
</feature>
<dbReference type="InterPro" id="IPR016035">
    <property type="entry name" value="Acyl_Trfase/lysoPLipase"/>
</dbReference>
<dbReference type="SMART" id="SM00823">
    <property type="entry name" value="PKS_PP"/>
    <property type="match status" value="1"/>
</dbReference>
<dbReference type="InterPro" id="IPR036291">
    <property type="entry name" value="NAD(P)-bd_dom_sf"/>
</dbReference>
<dbReference type="SUPFAM" id="SSF55048">
    <property type="entry name" value="Probable ACP-binding domain of malonyl-CoA ACP transacylase"/>
    <property type="match status" value="1"/>
</dbReference>
<dbReference type="Gene3D" id="3.10.129.110">
    <property type="entry name" value="Polyketide synthase dehydratase"/>
    <property type="match status" value="1"/>
</dbReference>
<dbReference type="InterPro" id="IPR049552">
    <property type="entry name" value="PKS_DH_N"/>
</dbReference>
<feature type="non-terminal residue" evidence="10">
    <location>
        <position position="1"/>
    </location>
</feature>
<dbReference type="InterPro" id="IPR014031">
    <property type="entry name" value="Ketoacyl_synth_C"/>
</dbReference>
<feature type="domain" description="PKS/mFAS DH" evidence="9">
    <location>
        <begin position="1024"/>
        <end position="1329"/>
    </location>
</feature>
<dbReference type="SUPFAM" id="SSF51735">
    <property type="entry name" value="NAD(P)-binding Rossmann-fold domains"/>
    <property type="match status" value="2"/>
</dbReference>
<evidence type="ECO:0000256" key="5">
    <source>
        <dbReference type="ARBA" id="ARBA00023268"/>
    </source>
</evidence>
<dbReference type="InterPro" id="IPR036736">
    <property type="entry name" value="ACP-like_sf"/>
</dbReference>
<accession>A0A0G4MMF4</accession>
<dbReference type="Pfam" id="PF00109">
    <property type="entry name" value="ketoacyl-synt"/>
    <property type="match status" value="1"/>
</dbReference>
<dbReference type="InterPro" id="IPR049551">
    <property type="entry name" value="PKS_DH_C"/>
</dbReference>
<evidence type="ECO:0000256" key="6">
    <source>
        <dbReference type="PROSITE-ProRule" id="PRU01363"/>
    </source>
</evidence>
<dbReference type="PROSITE" id="PS50075">
    <property type="entry name" value="CARRIER"/>
    <property type="match status" value="1"/>
</dbReference>
<evidence type="ECO:0000259" key="8">
    <source>
        <dbReference type="PROSITE" id="PS52004"/>
    </source>
</evidence>
<dbReference type="EMBL" id="CVQI01027779">
    <property type="protein sequence ID" value="CRK35411.1"/>
    <property type="molecule type" value="Genomic_DNA"/>
</dbReference>
<feature type="region of interest" description="N-terminal hotdog fold" evidence="6">
    <location>
        <begin position="1024"/>
        <end position="1160"/>
    </location>
</feature>
<dbReference type="InterPro" id="IPR020843">
    <property type="entry name" value="ER"/>
</dbReference>
<dbReference type="Gene3D" id="3.40.366.10">
    <property type="entry name" value="Malonyl-Coenzyme A Acyl Carrier Protein, domain 2"/>
    <property type="match status" value="1"/>
</dbReference>
<dbReference type="Gene3D" id="3.40.47.10">
    <property type="match status" value="1"/>
</dbReference>
<dbReference type="InterPro" id="IPR020806">
    <property type="entry name" value="PKS_PP-bd"/>
</dbReference>
<dbReference type="CDD" id="cd00833">
    <property type="entry name" value="PKS"/>
    <property type="match status" value="1"/>
</dbReference>
<dbReference type="GO" id="GO:0004312">
    <property type="term" value="F:fatty acid synthase activity"/>
    <property type="evidence" value="ECO:0007669"/>
    <property type="project" value="TreeGrafter"/>
</dbReference>
<dbReference type="Pfam" id="PF16197">
    <property type="entry name" value="KAsynt_C_assoc"/>
    <property type="match status" value="1"/>
</dbReference>
<gene>
    <name evidence="10" type="ORF">BN1723_004147</name>
</gene>
<dbReference type="InterPro" id="IPR001227">
    <property type="entry name" value="Ac_transferase_dom_sf"/>
</dbReference>
<dbReference type="SMART" id="SM00827">
    <property type="entry name" value="PKS_AT"/>
    <property type="match status" value="1"/>
</dbReference>
<evidence type="ECO:0000259" key="9">
    <source>
        <dbReference type="PROSITE" id="PS52019"/>
    </source>
</evidence>
<evidence type="ECO:0000256" key="1">
    <source>
        <dbReference type="ARBA" id="ARBA00022450"/>
    </source>
</evidence>
<dbReference type="InterPro" id="IPR057326">
    <property type="entry name" value="KR_dom"/>
</dbReference>
<dbReference type="PANTHER" id="PTHR43775:SF18">
    <property type="entry name" value="ENZYME, PUTATIVE (JCVI)-RELATED"/>
    <property type="match status" value="1"/>
</dbReference>
<evidence type="ECO:0000259" key="7">
    <source>
        <dbReference type="PROSITE" id="PS50075"/>
    </source>
</evidence>
<keyword evidence="1" id="KW-0596">Phosphopantetheine</keyword>
<dbReference type="Gene3D" id="3.30.70.3290">
    <property type="match status" value="1"/>
</dbReference>
<dbReference type="Pfam" id="PF08659">
    <property type="entry name" value="KR"/>
    <property type="match status" value="1"/>
</dbReference>
<feature type="domain" description="Ketosynthase family 3 (KS3)" evidence="8">
    <location>
        <begin position="105"/>
        <end position="535"/>
    </location>
</feature>
<protein>
    <submittedName>
        <fullName evidence="10">Uncharacterized protein</fullName>
    </submittedName>
</protein>
<dbReference type="SUPFAM" id="SSF50129">
    <property type="entry name" value="GroES-like"/>
    <property type="match status" value="1"/>
</dbReference>
<organism evidence="10 11">
    <name type="scientific">Verticillium longisporum</name>
    <name type="common">Verticillium dahliae var. longisporum</name>
    <dbReference type="NCBI Taxonomy" id="100787"/>
    <lineage>
        <taxon>Eukaryota</taxon>
        <taxon>Fungi</taxon>
        <taxon>Dikarya</taxon>
        <taxon>Ascomycota</taxon>
        <taxon>Pezizomycotina</taxon>
        <taxon>Sordariomycetes</taxon>
        <taxon>Hypocreomycetidae</taxon>
        <taxon>Glomerellales</taxon>
        <taxon>Plectosphaerellaceae</taxon>
        <taxon>Verticillium</taxon>
    </lineage>
</organism>
<feature type="active site" description="Proton acceptor; for dehydratase activity" evidence="6">
    <location>
        <position position="1056"/>
    </location>
</feature>
<dbReference type="GO" id="GO:0031177">
    <property type="term" value="F:phosphopantetheine binding"/>
    <property type="evidence" value="ECO:0007669"/>
    <property type="project" value="InterPro"/>
</dbReference>
<keyword evidence="5" id="KW-0511">Multifunctional enzyme</keyword>
<dbReference type="SMART" id="SM00826">
    <property type="entry name" value="PKS_DH"/>
    <property type="match status" value="1"/>
</dbReference>
<reference evidence="11" key="1">
    <citation type="submission" date="2015-05" db="EMBL/GenBank/DDBJ databases">
        <authorList>
            <person name="Fogelqvist Johan"/>
        </authorList>
    </citation>
    <scope>NUCLEOTIDE SEQUENCE [LARGE SCALE GENOMIC DNA]</scope>
</reference>
<dbReference type="CDD" id="cd05195">
    <property type="entry name" value="enoyl_red"/>
    <property type="match status" value="1"/>
</dbReference>
<keyword evidence="4" id="KW-0560">Oxidoreductase</keyword>
<dbReference type="Pfam" id="PF02801">
    <property type="entry name" value="Ketoacyl-synt_C"/>
    <property type="match status" value="1"/>
</dbReference>
<evidence type="ECO:0000256" key="2">
    <source>
        <dbReference type="ARBA" id="ARBA00022553"/>
    </source>
</evidence>
<dbReference type="Pfam" id="PF14765">
    <property type="entry name" value="PS-DH"/>
    <property type="match status" value="1"/>
</dbReference>
<dbReference type="SMART" id="SM00825">
    <property type="entry name" value="PKS_KS"/>
    <property type="match status" value="1"/>
</dbReference>
<dbReference type="Gene3D" id="1.10.1200.10">
    <property type="entry name" value="ACP-like"/>
    <property type="match status" value="1"/>
</dbReference>
<dbReference type="PROSITE" id="PS52004">
    <property type="entry name" value="KS3_2"/>
    <property type="match status" value="1"/>
</dbReference>
<dbReference type="InterPro" id="IPR050091">
    <property type="entry name" value="PKS_NRPS_Biosynth_Enz"/>
</dbReference>
<proteinExistence type="predicted"/>
<dbReference type="InterPro" id="IPR013968">
    <property type="entry name" value="PKS_KR"/>
</dbReference>
<dbReference type="InterPro" id="IPR032821">
    <property type="entry name" value="PKS_assoc"/>
</dbReference>
<dbReference type="InterPro" id="IPR020841">
    <property type="entry name" value="PKS_Beta-ketoAc_synthase_dom"/>
</dbReference>
<keyword evidence="3" id="KW-0808">Transferase</keyword>
<dbReference type="PROSITE" id="PS52019">
    <property type="entry name" value="PKS_MFAS_DH"/>
    <property type="match status" value="1"/>
</dbReference>
<dbReference type="Proteomes" id="UP000045706">
    <property type="component" value="Unassembled WGS sequence"/>
</dbReference>
<dbReference type="InterPro" id="IPR016039">
    <property type="entry name" value="Thiolase-like"/>
</dbReference>
<dbReference type="SUPFAM" id="SSF52151">
    <property type="entry name" value="FabD/lysophospholipase-like"/>
    <property type="match status" value="1"/>
</dbReference>
<sequence>TRLLLLVPLPHDRLAPAARMGLGLRCTPPGPETASFFGFLARLRPENVTENSDCPSCLSTHTQVESTDYASLTTYTERLQGEIAMGEPIRDKPLHGDQVSAGHLQPPIAVVGMGCRLPGNSNSPQALWQFISNGSVADNVPPTSRYRYATHYDGSGRAGTTPSPGAMFLGDEVDIAAFDAAFFNTSHHEAGSIDPQQRQLLEVIYECLENSGETLERIRGANIGCLVANNGCEYESGTTRDPEDQIPGRSTGCGRSLLANRVSHFLDITGPSIAVDTACSGTLVAVDMACRYLQFQQADAMIVAGALLYLDPSAQQDRGPMNGALSASGRCHTFDAKADGYMRAEGVNAVYLKRLDDAIRDGDPIRAVIRGSATTGDGRTPSLTQPKPEAQANAIRAAYRNAGITDFSATGYVECHGTGTLAGDPLEITGLASAFASTRPVDQPLIIGSIKSNIGHSECAAGLSGLIKAVMAVERGVIPGTPTFITPNPKIDFEGSGVRASRTAMQWPSYAAMPRRASVNSFGFGGSNAHVVLEAAETFIQDEGYRKTFKTLQDQPKPYTSNQNVPRKDRLRILTFSANDRETLPRNVKVVLDYLRDPYVNARVDDVAYTLSDRRTHHFHRGFVVAESLDFDPSKIITGKQKAQPPRIGFVFTGQGAQWPQMGKSLIENIPLARSVIDDLDSALQTLPNAPEWTLLAELTEMRDTATLRCPEFSQPLATALQIALLAVLQDWGIVGHKVLGHSSGEIAAAVAANLITPAEAIKTAYLRGQAAKKQSSDENLGMMAVGISASDIERYLLSDVHVACFNSPTSLTLSGPVSTLEYVRKNLQNDGHFARLLQVDLAYHSTFMREIANDYHKMLQEHCPSSGKHLRGNSMLSSVTGHAMSSQIGPEYWKANMVNPVRFAAPAAEMLSGPDACDFIIEVGPSGALAGPLSQIIKSLPGGGKNIQYAAAASRGSETLAALFEVAGKIWTRGGNVKLAKVNAYDRPSVLVDLPNYQWNHSRRYWREGLSTEEYRHRPFISHELLGSKVLSTSWQFPTWTKVIHLSDLPWLRDHRINGEVIFPTGAYVAMAAEAIRQSSIMTRCSGGTQPRIFAYRMKNINVLERLVLEEAEGSRTRLILSPIDDSAEQWHTFTIQSYCEMAWGTNCTGYIRIDEKLAGEPSFPREIMPLRYSEPGKRCYKRMAALGCDYGPHYQQIKRFQAAPTEKCSRGVLETESPEHHSSYSIHPVTIDGLLQLCGLSLQQSLTTAGESVRMVPNRIGSLTIPANELIESTYIGSVLPQYVGYGPESSRANLTVSGSLIQPESGRLLVGMNGVFFDVFMPEEDCFTKHTYTRYKWDIDISLANAEGLNNLLLSRNPSPTSEDALQRLFDLISHQTPDASIIEVNMDDQSSSCKWLGIQPNRPHATYTRFTGSEAVLAMMQGRYANCVDTEFQVLEALARGDVLRAKNDFAILTVGERVAEDKVNPLLASTLSTLKEEGQLLVTDLDQATADRVKKALEEAGCFSIKDLTPALSRGAILASSKQAEGFRNQTDITCLHLAADETHKETILTRLQSSGWNVRSTTSTEMIRQRTHVLILDELFTPVTATISHQQLFMIQELIKKECNILWVTTGAQMNVTNPEQAATTGFLRTLRMEEVHLRIIGLDVEYPGGNETIPAIETCLRLLFNAEGKFRRESEFAEQQGLIHTPRLVIDDEFEVAKFDHLKGRQPEMLNVRGGTCLRLQMDVSLSTSLFRKVELPSILQQDHVEVEVFATELPQRVQCLQSTAWSGAAGIITALGSEVIGLKVGHRVALSHDGSTLNRVCLPSASVQRIPDQLSFASAASLPGTWFTALYGLKRLANLQKGHHVLVYSNGNPRDLAAIKVALNSGAEVYVGISNEDEHTLLQDEVPIPPSRIIVFDREDSSGNRPQLAGEVMFDVAFGSFSEIHLAMAWTHVAEDGTLVLTEQTKNSAQVNLSLEPFTRGASFRVLNPQNIRKDTLILNQLLTETLGLLRVDSSLSSLSPKAFGYYQIENAVRWMKGEKFARAMLSRIQAQDVMVPIQPEPRTIKFAEHACYLLIGGLKGLCGSIAVDWARRGAKHLAVMSRSGYDDEASQRVLREIEGTSCHIDLLQGDITILDDVRRVISETSVPIRGILQGSMVLRDRPFPAMTIEEFHQAAGCKITGTWNIHNASQDLGLDLDFFTLLSSIASVLGGMAQANYAAGCSFLDAFAAYRRGLGLPAFSVNLGIIGEVGYMSRDEALLERHIGSVTSSIDEDLMRQIIRYIVLQQSEEPVSHSATSNIVTGIAVPQSGDSYLRLDKRFSHLFIGGDARPWETEDSETRDTAHQTRELKALLATQPKTADRGVALELAIAVVSDYIAHAMRLSEPIEPERSLAMYGIDSLAAVAFRNWARMELGAGLSTGDVTMAPSLVALCESIVDGSKE</sequence>
<feature type="region of interest" description="C-terminal hotdog fold" evidence="6">
    <location>
        <begin position="1173"/>
        <end position="1329"/>
    </location>
</feature>
<dbReference type="InterPro" id="IPR011032">
    <property type="entry name" value="GroES-like_sf"/>
</dbReference>
<dbReference type="Gene3D" id="3.90.180.10">
    <property type="entry name" value="Medium-chain alcohol dehydrogenases, catalytic domain"/>
    <property type="match status" value="1"/>
</dbReference>
<dbReference type="SUPFAM" id="SSF53901">
    <property type="entry name" value="Thiolase-like"/>
    <property type="match status" value="1"/>
</dbReference>
<dbReference type="InterPro" id="IPR049900">
    <property type="entry name" value="PKS_mFAS_DH"/>
</dbReference>
<dbReference type="Gene3D" id="3.40.50.720">
    <property type="entry name" value="NAD(P)-binding Rossmann-like Domain"/>
    <property type="match status" value="2"/>
</dbReference>